<evidence type="ECO:0000313" key="2">
    <source>
        <dbReference type="Proteomes" id="UP001054902"/>
    </source>
</evidence>
<reference evidence="1 2" key="1">
    <citation type="journal article" date="2021" name="Sci. Rep.">
        <title>The genome of the diatom Chaetoceros tenuissimus carries an ancient integrated fragment of an extant virus.</title>
        <authorList>
            <person name="Hongo Y."/>
            <person name="Kimura K."/>
            <person name="Takaki Y."/>
            <person name="Yoshida Y."/>
            <person name="Baba S."/>
            <person name="Kobayashi G."/>
            <person name="Nagasaki K."/>
            <person name="Hano T."/>
            <person name="Tomaru Y."/>
        </authorList>
    </citation>
    <scope>NUCLEOTIDE SEQUENCE [LARGE SCALE GENOMIC DNA]</scope>
    <source>
        <strain evidence="1 2">NIES-3715</strain>
    </source>
</reference>
<accession>A0AAD3HA22</accession>
<dbReference type="Proteomes" id="UP001054902">
    <property type="component" value="Unassembled WGS sequence"/>
</dbReference>
<protein>
    <submittedName>
        <fullName evidence="1">Uncharacterized protein</fullName>
    </submittedName>
</protein>
<gene>
    <name evidence="1" type="ORF">CTEN210_12232</name>
</gene>
<sequence>MVYTRSKRKLDEEDGQEVVLREGAIDPDELIRDRRKNSKRQKEEQASIFQFFDLISVDLKRHILSFVRQGRYVILASVSQDFHATLKSMPENDFQTHPCTYIWSWKLTKWITTYPHYPHRPNTKKTIIHAIQYDMLHVLQKLLKAVKWERRCLTWKMDTALEAINYNSMQILKWILHDQGWDYKAHKNVIASKITYCNLDMLRYLHETLQVDFNNFEVIESMITKPSVRNVDAIKYVLDIAPTMTQRLWQRERLILSGFRREDTLVSNMLRQKLYDPNDGDPNILVVAMYECCHHRKTINIAKNIIDEDTAKQMKEKQYLRLILQAVQFGRLDIVVYLEEEVLRIPSLQPFIQIARTRNHEDVANYLMMVMDTRRD</sequence>
<proteinExistence type="predicted"/>
<dbReference type="EMBL" id="BLLK01000051">
    <property type="protein sequence ID" value="GFH55756.1"/>
    <property type="molecule type" value="Genomic_DNA"/>
</dbReference>
<name>A0AAD3HA22_9STRA</name>
<evidence type="ECO:0000313" key="1">
    <source>
        <dbReference type="EMBL" id="GFH55756.1"/>
    </source>
</evidence>
<comment type="caution">
    <text evidence="1">The sequence shown here is derived from an EMBL/GenBank/DDBJ whole genome shotgun (WGS) entry which is preliminary data.</text>
</comment>
<organism evidence="1 2">
    <name type="scientific">Chaetoceros tenuissimus</name>
    <dbReference type="NCBI Taxonomy" id="426638"/>
    <lineage>
        <taxon>Eukaryota</taxon>
        <taxon>Sar</taxon>
        <taxon>Stramenopiles</taxon>
        <taxon>Ochrophyta</taxon>
        <taxon>Bacillariophyta</taxon>
        <taxon>Coscinodiscophyceae</taxon>
        <taxon>Chaetocerotophycidae</taxon>
        <taxon>Chaetocerotales</taxon>
        <taxon>Chaetocerotaceae</taxon>
        <taxon>Chaetoceros</taxon>
    </lineage>
</organism>
<dbReference type="AlphaFoldDB" id="A0AAD3HA22"/>
<dbReference type="SUPFAM" id="SSF140860">
    <property type="entry name" value="Pseudo ankyrin repeat-like"/>
    <property type="match status" value="1"/>
</dbReference>
<keyword evidence="2" id="KW-1185">Reference proteome</keyword>